<dbReference type="EMBL" id="CP090896">
    <property type="protein sequence ID" value="ULT81431.1"/>
    <property type="molecule type" value="Genomic_DNA"/>
</dbReference>
<dbReference type="Proteomes" id="UP000827892">
    <property type="component" value="Chromosome X"/>
</dbReference>
<proteinExistence type="predicted"/>
<protein>
    <submittedName>
        <fullName evidence="1">Uncharacterized protein</fullName>
    </submittedName>
</protein>
<evidence type="ECO:0000313" key="2">
    <source>
        <dbReference type="Proteomes" id="UP000827892"/>
    </source>
</evidence>
<sequence>MTIFRVRPVYKRNSILVLFVSTDVIEKLITPIKMKSVYVLRICFQMNLGLHHKPTEFPMRSFFSQREAVYIPLSRWSLLLHGRALLRLIRVRGSQFDSQRSWPFCWRHLNGGLYDISDETKAPDTFRKAVLCSANASRKLTKYQTLNRS</sequence>
<accession>A0AAE9CUD6</accession>
<name>A0AAE9CUD6_CAEBR</name>
<dbReference type="AlphaFoldDB" id="A0AAE9CUD6"/>
<reference evidence="1 2" key="1">
    <citation type="submission" date="2022-05" db="EMBL/GenBank/DDBJ databases">
        <title>Chromosome-level reference genomes for two strains of Caenorhabditis briggsae: an improved platform for comparative genomics.</title>
        <authorList>
            <person name="Stevens L."/>
            <person name="Andersen E.C."/>
        </authorList>
    </citation>
    <scope>NUCLEOTIDE SEQUENCE [LARGE SCALE GENOMIC DNA]</scope>
    <source>
        <strain evidence="1">QX1410_ONT</strain>
        <tissue evidence="1">Whole-organism</tissue>
    </source>
</reference>
<evidence type="ECO:0000313" key="1">
    <source>
        <dbReference type="EMBL" id="ULT81431.1"/>
    </source>
</evidence>
<organism evidence="1 2">
    <name type="scientific">Caenorhabditis briggsae</name>
    <dbReference type="NCBI Taxonomy" id="6238"/>
    <lineage>
        <taxon>Eukaryota</taxon>
        <taxon>Metazoa</taxon>
        <taxon>Ecdysozoa</taxon>
        <taxon>Nematoda</taxon>
        <taxon>Chromadorea</taxon>
        <taxon>Rhabditida</taxon>
        <taxon>Rhabditina</taxon>
        <taxon>Rhabditomorpha</taxon>
        <taxon>Rhabditoidea</taxon>
        <taxon>Rhabditidae</taxon>
        <taxon>Peloderinae</taxon>
        <taxon>Caenorhabditis</taxon>
    </lineage>
</organism>
<gene>
    <name evidence="1" type="ORF">L3Y34_011379</name>
</gene>